<dbReference type="GO" id="GO:0030148">
    <property type="term" value="P:sphingolipid biosynthetic process"/>
    <property type="evidence" value="ECO:0007669"/>
    <property type="project" value="TreeGrafter"/>
</dbReference>
<reference evidence="1 2" key="1">
    <citation type="journal article" date="2016" name="Mol. Biol. Evol.">
        <title>Genome-Wide Survey of Gut Fungi (Harpellales) Reveals the First Horizontally Transferred Ubiquitin Gene from a Mosquito Host.</title>
        <authorList>
            <person name="Wang Y."/>
            <person name="White M.M."/>
            <person name="Kvist S."/>
            <person name="Moncalvo J.M."/>
        </authorList>
    </citation>
    <scope>NUCLEOTIDE SEQUENCE [LARGE SCALE GENOMIC DNA]</scope>
    <source>
        <strain evidence="1 2">ALG-7-W6</strain>
    </source>
</reference>
<dbReference type="InterPro" id="IPR036291">
    <property type="entry name" value="NAD(P)-bd_dom_sf"/>
</dbReference>
<dbReference type="GO" id="GO:0006666">
    <property type="term" value="P:3-keto-sphinganine metabolic process"/>
    <property type="evidence" value="ECO:0007669"/>
    <property type="project" value="TreeGrafter"/>
</dbReference>
<dbReference type="SUPFAM" id="SSF51735">
    <property type="entry name" value="NAD(P)-binding Rossmann-fold domains"/>
    <property type="match status" value="1"/>
</dbReference>
<comment type="caution">
    <text evidence="1">The sequence shown here is derived from an EMBL/GenBank/DDBJ whole genome shotgun (WGS) entry which is preliminary data.</text>
</comment>
<dbReference type="GO" id="GO:0005789">
    <property type="term" value="C:endoplasmic reticulum membrane"/>
    <property type="evidence" value="ECO:0007669"/>
    <property type="project" value="TreeGrafter"/>
</dbReference>
<organism evidence="1 2">
    <name type="scientific">Smittium mucronatum</name>
    <dbReference type="NCBI Taxonomy" id="133383"/>
    <lineage>
        <taxon>Eukaryota</taxon>
        <taxon>Fungi</taxon>
        <taxon>Fungi incertae sedis</taxon>
        <taxon>Zoopagomycota</taxon>
        <taxon>Kickxellomycotina</taxon>
        <taxon>Harpellomycetes</taxon>
        <taxon>Harpellales</taxon>
        <taxon>Legeriomycetaceae</taxon>
        <taxon>Smittium</taxon>
    </lineage>
</organism>
<dbReference type="PANTHER" id="PTHR43550:SF3">
    <property type="entry name" value="3-KETODIHYDROSPHINGOSINE REDUCTASE"/>
    <property type="match status" value="1"/>
</dbReference>
<protein>
    <submittedName>
        <fullName evidence="1">Uncharacterized protein</fullName>
    </submittedName>
</protein>
<proteinExistence type="predicted"/>
<dbReference type="AlphaFoldDB" id="A0A1R0GW11"/>
<evidence type="ECO:0000313" key="1">
    <source>
        <dbReference type="EMBL" id="OLY81069.1"/>
    </source>
</evidence>
<gene>
    <name evidence="1" type="ORF">AYI68_g4829</name>
</gene>
<dbReference type="PANTHER" id="PTHR43550">
    <property type="entry name" value="3-KETODIHYDROSPHINGOSINE REDUCTASE"/>
    <property type="match status" value="1"/>
</dbReference>
<dbReference type="Proteomes" id="UP000187455">
    <property type="component" value="Unassembled WGS sequence"/>
</dbReference>
<accession>A0A1R0GW11</accession>
<dbReference type="STRING" id="133383.A0A1R0GW11"/>
<dbReference type="GO" id="GO:0047560">
    <property type="term" value="F:3-dehydrosphinganine reductase activity"/>
    <property type="evidence" value="ECO:0007669"/>
    <property type="project" value="TreeGrafter"/>
</dbReference>
<sequence length="162" mass="17930">MGANITIVARNVDMLKLAETEIQVFHLPSLHYSFFLHFTRSIEKNLGAPDSIQFHGKVPEYVFTCAGTSYPGLFVEQDIQIFETSMQLNYFGSLYTVHGLAESLRNELLAYGINVSLYLPGTILSPGLQKENLMKPEITKELEGAEDGLTPEQCADALVSGN</sequence>
<name>A0A1R0GW11_9FUNG</name>
<evidence type="ECO:0000313" key="2">
    <source>
        <dbReference type="Proteomes" id="UP000187455"/>
    </source>
</evidence>
<dbReference type="OrthoDB" id="10267115at2759"/>
<dbReference type="EMBL" id="LSSL01002814">
    <property type="protein sequence ID" value="OLY81069.1"/>
    <property type="molecule type" value="Genomic_DNA"/>
</dbReference>
<keyword evidence="2" id="KW-1185">Reference proteome</keyword>
<dbReference type="Gene3D" id="3.40.50.720">
    <property type="entry name" value="NAD(P)-binding Rossmann-like Domain"/>
    <property type="match status" value="1"/>
</dbReference>